<evidence type="ECO:0000256" key="2">
    <source>
        <dbReference type="SAM" id="SignalP"/>
    </source>
</evidence>
<sequence length="262" mass="25504">MATAVAGAALVAALAAGCGSTGGSAAANQVAPAATGGAVAGSPLAASRGGGNGVERLTADEALERSVAALKAAGTVRVAGAVTGQGGRIEMDLRIDTAGNCAGTLSQSGTGGFQVVKAGPDLWVKPDAAFWAGHGGSAMSDLVGDRYLKTTADDPDFGDIAELCDLNTIADQLGGARSELTKGEPTTVQGRPALPLAGDAGSGTGTLYVAATGDPVPLKLEKSTGSVEFSEFGTPVPSATPGPDQSLDLDRLGSPEPSASVV</sequence>
<organism evidence="3 4">
    <name type="scientific">Kitasatospora setae (strain ATCC 33774 / DSM 43861 / JCM 3304 / KCC A-0304 / NBRC 14216 / KM-6054)</name>
    <name type="common">Streptomyces setae</name>
    <dbReference type="NCBI Taxonomy" id="452652"/>
    <lineage>
        <taxon>Bacteria</taxon>
        <taxon>Bacillati</taxon>
        <taxon>Actinomycetota</taxon>
        <taxon>Actinomycetes</taxon>
        <taxon>Kitasatosporales</taxon>
        <taxon>Streptomycetaceae</taxon>
        <taxon>Kitasatospora</taxon>
    </lineage>
</organism>
<dbReference type="HOGENOM" id="CLU_061390_1_0_11"/>
<feature type="signal peptide" evidence="2">
    <location>
        <begin position="1"/>
        <end position="25"/>
    </location>
</feature>
<accession>E4N7T4</accession>
<evidence type="ECO:0000313" key="3">
    <source>
        <dbReference type="EMBL" id="BAJ27265.1"/>
    </source>
</evidence>
<reference evidence="3 4" key="1">
    <citation type="journal article" date="2010" name="DNA Res.">
        <title>Genome sequence of Kitasatospora setae NBRC 14216T: an evolutionary snapshot of the family Streptomycetaceae.</title>
        <authorList>
            <person name="Ichikawa N."/>
            <person name="Oguchi A."/>
            <person name="Ikeda H."/>
            <person name="Ishikawa J."/>
            <person name="Kitani S."/>
            <person name="Watanabe Y."/>
            <person name="Nakamura S."/>
            <person name="Katano Y."/>
            <person name="Kishi E."/>
            <person name="Sasagawa M."/>
            <person name="Ankai A."/>
            <person name="Fukui S."/>
            <person name="Hashimoto Y."/>
            <person name="Kamata S."/>
            <person name="Otoguro M."/>
            <person name="Tanikawa S."/>
            <person name="Nihira T."/>
            <person name="Horinouchi S."/>
            <person name="Ohnishi Y."/>
            <person name="Hayakawa M."/>
            <person name="Kuzuyama T."/>
            <person name="Arisawa A."/>
            <person name="Nomoto F."/>
            <person name="Miura H."/>
            <person name="Takahashi Y."/>
            <person name="Fujita N."/>
        </authorList>
    </citation>
    <scope>NUCLEOTIDE SEQUENCE [LARGE SCALE GENOMIC DNA]</scope>
    <source>
        <strain evidence="4">ATCC 33774 / DSM 43861 / JCM 3304 / KCC A-0304 / NBRC 14216 / KM-6054</strain>
    </source>
</reference>
<proteinExistence type="predicted"/>
<evidence type="ECO:0000313" key="4">
    <source>
        <dbReference type="Proteomes" id="UP000007076"/>
    </source>
</evidence>
<name>E4N7T4_KITSK</name>
<protein>
    <recommendedName>
        <fullName evidence="5">Lipoprotein</fullName>
    </recommendedName>
</protein>
<keyword evidence="4" id="KW-1185">Reference proteome</keyword>
<evidence type="ECO:0000256" key="1">
    <source>
        <dbReference type="SAM" id="MobiDB-lite"/>
    </source>
</evidence>
<dbReference type="eggNOG" id="ENOG50337FI">
    <property type="taxonomic scope" value="Bacteria"/>
</dbReference>
<dbReference type="PATRIC" id="fig|452652.3.peg.1433"/>
<dbReference type="Proteomes" id="UP000007076">
    <property type="component" value="Chromosome"/>
</dbReference>
<dbReference type="EMBL" id="AP010968">
    <property type="protein sequence ID" value="BAJ27265.1"/>
    <property type="molecule type" value="Genomic_DNA"/>
</dbReference>
<dbReference type="Gene3D" id="2.50.20.20">
    <property type="match status" value="1"/>
</dbReference>
<dbReference type="AlphaFoldDB" id="E4N7T4"/>
<keyword evidence="2" id="KW-0732">Signal</keyword>
<dbReference type="KEGG" id="ksk:KSE_14370"/>
<dbReference type="STRING" id="452652.KSE_14370"/>
<evidence type="ECO:0008006" key="5">
    <source>
        <dbReference type="Google" id="ProtNLM"/>
    </source>
</evidence>
<feature type="region of interest" description="Disordered" evidence="1">
    <location>
        <begin position="228"/>
        <end position="262"/>
    </location>
</feature>
<feature type="chain" id="PRO_5038769228" description="Lipoprotein" evidence="2">
    <location>
        <begin position="26"/>
        <end position="262"/>
    </location>
</feature>
<gene>
    <name evidence="3" type="ordered locus">KSE_14370</name>
</gene>